<comment type="caution">
    <text evidence="1">The sequence shown here is derived from an EMBL/GenBank/DDBJ whole genome shotgun (WGS) entry which is preliminary data.</text>
</comment>
<organism evidence="1 2">
    <name type="scientific">Corallococcus carmarthensis</name>
    <dbReference type="NCBI Taxonomy" id="2316728"/>
    <lineage>
        <taxon>Bacteria</taxon>
        <taxon>Pseudomonadati</taxon>
        <taxon>Myxococcota</taxon>
        <taxon>Myxococcia</taxon>
        <taxon>Myxococcales</taxon>
        <taxon>Cystobacterineae</taxon>
        <taxon>Myxococcaceae</taxon>
        <taxon>Corallococcus</taxon>
    </lineage>
</organism>
<dbReference type="Pfam" id="PF11697">
    <property type="entry name" value="DUF3293"/>
    <property type="match status" value="1"/>
</dbReference>
<dbReference type="OrthoDB" id="5509642at2"/>
<protein>
    <submittedName>
        <fullName evidence="1">DUF3293 domain-containing protein</fullName>
    </submittedName>
</protein>
<evidence type="ECO:0000313" key="1">
    <source>
        <dbReference type="EMBL" id="RKH06069.1"/>
    </source>
</evidence>
<dbReference type="EMBL" id="RAWE01000013">
    <property type="protein sequence ID" value="RKH06069.1"/>
    <property type="molecule type" value="Genomic_DNA"/>
</dbReference>
<gene>
    <name evidence="1" type="ORF">D7X32_06160</name>
</gene>
<reference evidence="2" key="1">
    <citation type="submission" date="2018-09" db="EMBL/GenBank/DDBJ databases">
        <authorList>
            <person name="Livingstone P.G."/>
            <person name="Whitworth D.E."/>
        </authorList>
    </citation>
    <scope>NUCLEOTIDE SEQUENCE [LARGE SCALE GENOMIC DNA]</scope>
    <source>
        <strain evidence="2">CA043D</strain>
    </source>
</reference>
<proteinExistence type="predicted"/>
<dbReference type="InterPro" id="IPR021710">
    <property type="entry name" value="DUF3293"/>
</dbReference>
<dbReference type="AlphaFoldDB" id="A0A3A8KG48"/>
<dbReference type="Proteomes" id="UP000268313">
    <property type="component" value="Unassembled WGS sequence"/>
</dbReference>
<name>A0A3A8KG48_9BACT</name>
<evidence type="ECO:0000313" key="2">
    <source>
        <dbReference type="Proteomes" id="UP000268313"/>
    </source>
</evidence>
<dbReference type="RefSeq" id="WP_120601568.1">
    <property type="nucleotide sequence ID" value="NZ_RAWE01000013.1"/>
</dbReference>
<sequence>MSDAGRAALHAAFKATGYVVRPHPLVGNAKHVLRVDAEHPSLDAALTVHGFTTWAFLTAWNPHAQARPPRTNARLQQRLVALLEAQSHPSVSGVGVADDRRWFEESLFVPGLFRDEALRLGRLFDQEAVLWGAVGGTAELVMCLEPSRS</sequence>
<keyword evidence="2" id="KW-1185">Reference proteome</keyword>
<accession>A0A3A8KG48</accession>